<dbReference type="GeneID" id="78356343"/>
<evidence type="ECO:0000259" key="3">
    <source>
        <dbReference type="Pfam" id="PF24547"/>
    </source>
</evidence>
<dbReference type="OrthoDB" id="3191594at2"/>
<gene>
    <name evidence="4" type="primary">pitB</name>
    <name evidence="4" type="ORF">NCTC12224_00909</name>
</gene>
<feature type="domain" description="DUF7601" evidence="3">
    <location>
        <begin position="365"/>
        <end position="460"/>
    </location>
</feature>
<name>A0A380K752_9STRE</name>
<keyword evidence="2" id="KW-0732">Signal</keyword>
<dbReference type="Proteomes" id="UP000254924">
    <property type="component" value="Unassembled WGS sequence"/>
</dbReference>
<reference evidence="4 5" key="1">
    <citation type="submission" date="2018-06" db="EMBL/GenBank/DDBJ databases">
        <authorList>
            <consortium name="Pathogen Informatics"/>
            <person name="Doyle S."/>
        </authorList>
    </citation>
    <scope>NUCLEOTIDE SEQUENCE [LARGE SCALE GENOMIC DNA]</scope>
    <source>
        <strain evidence="4 5">NCTC12224</strain>
    </source>
</reference>
<dbReference type="InterPro" id="IPR055382">
    <property type="entry name" value="DUF7601"/>
</dbReference>
<dbReference type="AlphaFoldDB" id="A0A380K752"/>
<evidence type="ECO:0000313" key="5">
    <source>
        <dbReference type="Proteomes" id="UP000254924"/>
    </source>
</evidence>
<dbReference type="EMBL" id="UHFN01000007">
    <property type="protein sequence ID" value="SUN60489.1"/>
    <property type="molecule type" value="Genomic_DNA"/>
</dbReference>
<proteinExistence type="predicted"/>
<feature type="signal peptide" evidence="2">
    <location>
        <begin position="1"/>
        <end position="33"/>
    </location>
</feature>
<protein>
    <submittedName>
        <fullName evidence="4">Phosphate-transport permease PitB</fullName>
    </submittedName>
</protein>
<feature type="transmembrane region" description="Helical" evidence="1">
    <location>
        <begin position="559"/>
        <end position="576"/>
    </location>
</feature>
<keyword evidence="1" id="KW-0472">Membrane</keyword>
<evidence type="ECO:0000313" key="4">
    <source>
        <dbReference type="EMBL" id="SUN60489.1"/>
    </source>
</evidence>
<dbReference type="Pfam" id="PF24547">
    <property type="entry name" value="DUF7601"/>
    <property type="match status" value="2"/>
</dbReference>
<dbReference type="Gene3D" id="2.60.40.1140">
    <property type="entry name" value="Collagen-binding surface protein Cna, B-type domain"/>
    <property type="match status" value="2"/>
</dbReference>
<feature type="domain" description="DUF7601" evidence="3">
    <location>
        <begin position="285"/>
        <end position="322"/>
    </location>
</feature>
<keyword evidence="5" id="KW-1185">Reference proteome</keyword>
<evidence type="ECO:0000256" key="2">
    <source>
        <dbReference type="SAM" id="SignalP"/>
    </source>
</evidence>
<dbReference type="RefSeq" id="WP_115268669.1">
    <property type="nucleotide sequence ID" value="NZ_JBNPNB010000025.1"/>
</dbReference>
<evidence type="ECO:0000256" key="1">
    <source>
        <dbReference type="SAM" id="Phobius"/>
    </source>
</evidence>
<feature type="chain" id="PRO_5016838493" evidence="2">
    <location>
        <begin position="34"/>
        <end position="583"/>
    </location>
</feature>
<keyword evidence="1" id="KW-0812">Transmembrane</keyword>
<sequence>MKMKNSLLKKTTAGLFTAATVLTMAAASTTALAETTIENTDNNRNDNIVVQFGKTLHFSNTVTLPEKGYDNKALWFAFQFTPVESTVCAVNEMPTIGKDTVTVTTKNEGGASETTKTINNVVAITGFSSDIDDNSDKDKSTGKGIITLESEDIIVDDNFTRAGEYIYEVSELSESNFVANNHTQTNDGWFTDSMTYDSKKYRMHVIVKNKATVTESDKNPCYVEAVYFREVVASQPSADTYTKVTNSDGSEGYELAAKVNTASLFDNAYVKEAGKNPNANNSKSSLGITKTVTGKYGDKDKEFDFTIKLYEPNDDTLLNAIVKNASDFSSLTVKDGEITAITAYVQNISDASTAPTETNGQWISKVTLTKNDNNDEWIATEVEYADTNKKAVKNVNGVPFQLTDGQYLTFESLPAGFSYTVTEVLGDDDKNYTASAKIFENIDLRHSGDSYTVTIGEKETTLNPIQQRLYAIANNIQITNNDDNNHSYPVWIASTSANKDIISVTKNTAGSSIITTDYTSNYDNTSNKLLIGEHDNSFDVINAFDDTSITPTGLIVKNLPFIVMIGLGVLAFLGLTKKRRAND</sequence>
<accession>A0A380K752</accession>
<organism evidence="4 5">
    <name type="scientific">Streptococcus hyointestinalis</name>
    <dbReference type="NCBI Taxonomy" id="1337"/>
    <lineage>
        <taxon>Bacteria</taxon>
        <taxon>Bacillati</taxon>
        <taxon>Bacillota</taxon>
        <taxon>Bacilli</taxon>
        <taxon>Lactobacillales</taxon>
        <taxon>Streptococcaceae</taxon>
        <taxon>Streptococcus</taxon>
    </lineage>
</organism>
<keyword evidence="1" id="KW-1133">Transmembrane helix</keyword>